<sequence length="266" mass="28884">MATKRKPLVGLALGSGGARGFAHIGVLKVLEAHGIKIDLLAGSSMGSLIAAVYANGIDPYMMGKLAMNLRRKHLVDLTVPSMGFVTGDKIKQLIQLLTHGKRIEELKIPLAIVATDIEIGERVVFREGPVDQAVRASISIPGIFVPERVDGRLLVDGGVIDRVPVTVLRDMGADIVIAVDVAQLDTSMKISSIFDVIVQTIDVMEREIFRSRILTADLVIRPDVGHYSSIAYSGVEEIIDRGESAATEHIERILEMIANWEANDNE</sequence>
<evidence type="ECO:0000256" key="1">
    <source>
        <dbReference type="ARBA" id="ARBA00006636"/>
    </source>
</evidence>
<feature type="short sequence motif" description="DGA/G" evidence="5">
    <location>
        <begin position="156"/>
        <end position="158"/>
    </location>
</feature>
<dbReference type="SUPFAM" id="SSF52151">
    <property type="entry name" value="FabD/lysophospholipase-like"/>
    <property type="match status" value="1"/>
</dbReference>
<dbReference type="Proteomes" id="UP000282028">
    <property type="component" value="Unassembled WGS sequence"/>
</dbReference>
<evidence type="ECO:0000256" key="2">
    <source>
        <dbReference type="ARBA" id="ARBA00022801"/>
    </source>
</evidence>
<dbReference type="OrthoDB" id="9770965at2"/>
<comment type="caution">
    <text evidence="7">The sequence shown here is derived from an EMBL/GenBank/DDBJ whole genome shotgun (WGS) entry which is preliminary data.</text>
</comment>
<reference evidence="7 8" key="1">
    <citation type="submission" date="2018-10" db="EMBL/GenBank/DDBJ databases">
        <title>Phylogenomics of Brevibacillus.</title>
        <authorList>
            <person name="Dunlap C."/>
        </authorList>
    </citation>
    <scope>NUCLEOTIDE SEQUENCE [LARGE SCALE GENOMIC DNA]</scope>
    <source>
        <strain evidence="7 8">JCM 12215</strain>
    </source>
</reference>
<evidence type="ECO:0000259" key="6">
    <source>
        <dbReference type="PROSITE" id="PS51635"/>
    </source>
</evidence>
<protein>
    <submittedName>
        <fullName evidence="7">Patatin family protein</fullName>
    </submittedName>
</protein>
<feature type="short sequence motif" description="GXSXG" evidence="5">
    <location>
        <begin position="42"/>
        <end position="46"/>
    </location>
</feature>
<dbReference type="InterPro" id="IPR016035">
    <property type="entry name" value="Acyl_Trfase/lysoPLipase"/>
</dbReference>
<keyword evidence="8" id="KW-1185">Reference proteome</keyword>
<dbReference type="InterPro" id="IPR001423">
    <property type="entry name" value="LysoPLipase_patatin_CS"/>
</dbReference>
<dbReference type="Pfam" id="PF01734">
    <property type="entry name" value="Patatin"/>
    <property type="match status" value="1"/>
</dbReference>
<dbReference type="GO" id="GO:0046470">
    <property type="term" value="P:phosphatidylcholine metabolic process"/>
    <property type="evidence" value="ECO:0007669"/>
    <property type="project" value="InterPro"/>
</dbReference>
<dbReference type="GO" id="GO:0016042">
    <property type="term" value="P:lipid catabolic process"/>
    <property type="evidence" value="ECO:0007669"/>
    <property type="project" value="UniProtKB-UniRule"/>
</dbReference>
<dbReference type="RefSeq" id="WP_122907606.1">
    <property type="nucleotide sequence ID" value="NZ_CBCSBE010000008.1"/>
</dbReference>
<evidence type="ECO:0000256" key="5">
    <source>
        <dbReference type="PROSITE-ProRule" id="PRU01161"/>
    </source>
</evidence>
<feature type="active site" description="Proton acceptor" evidence="5">
    <location>
        <position position="156"/>
    </location>
</feature>
<dbReference type="InterPro" id="IPR002641">
    <property type="entry name" value="PNPLA_dom"/>
</dbReference>
<evidence type="ECO:0000313" key="7">
    <source>
        <dbReference type="EMBL" id="RNB76397.1"/>
    </source>
</evidence>
<dbReference type="PROSITE" id="PS51635">
    <property type="entry name" value="PNPLA"/>
    <property type="match status" value="1"/>
</dbReference>
<accession>A0A3M8CM83</accession>
<dbReference type="InterPro" id="IPR050301">
    <property type="entry name" value="NTE"/>
</dbReference>
<proteinExistence type="inferred from homology"/>
<keyword evidence="2 5" id="KW-0378">Hydrolase</keyword>
<comment type="caution">
    <text evidence="5">Lacks conserved residue(s) required for the propagation of feature annotation.</text>
</comment>
<dbReference type="GO" id="GO:0004622">
    <property type="term" value="F:phosphatidylcholine lysophospholipase activity"/>
    <property type="evidence" value="ECO:0007669"/>
    <property type="project" value="InterPro"/>
</dbReference>
<evidence type="ECO:0000256" key="3">
    <source>
        <dbReference type="ARBA" id="ARBA00022963"/>
    </source>
</evidence>
<keyword evidence="3 5" id="KW-0442">Lipid degradation</keyword>
<dbReference type="AlphaFoldDB" id="A0A3M8CM83"/>
<evidence type="ECO:0000256" key="4">
    <source>
        <dbReference type="ARBA" id="ARBA00023098"/>
    </source>
</evidence>
<feature type="domain" description="PNPLA" evidence="6">
    <location>
        <begin position="11"/>
        <end position="169"/>
    </location>
</feature>
<keyword evidence="4 5" id="KW-0443">Lipid metabolism</keyword>
<dbReference type="PROSITE" id="PS01237">
    <property type="entry name" value="UPF0028"/>
    <property type="match status" value="1"/>
</dbReference>
<gene>
    <name evidence="7" type="ORF">EDM52_03445</name>
</gene>
<name>A0A3M8CM83_9BACL</name>
<organism evidence="7 8">
    <name type="scientific">Brevibacillus invocatus</name>
    <dbReference type="NCBI Taxonomy" id="173959"/>
    <lineage>
        <taxon>Bacteria</taxon>
        <taxon>Bacillati</taxon>
        <taxon>Bacillota</taxon>
        <taxon>Bacilli</taxon>
        <taxon>Bacillales</taxon>
        <taxon>Paenibacillaceae</taxon>
        <taxon>Brevibacillus</taxon>
    </lineage>
</organism>
<dbReference type="PANTHER" id="PTHR14226">
    <property type="entry name" value="NEUROPATHY TARGET ESTERASE/SWISS CHEESE D.MELANOGASTER"/>
    <property type="match status" value="1"/>
</dbReference>
<dbReference type="Gene3D" id="3.40.1090.10">
    <property type="entry name" value="Cytosolic phospholipase A2 catalytic domain"/>
    <property type="match status" value="2"/>
</dbReference>
<dbReference type="PANTHER" id="PTHR14226:SF76">
    <property type="entry name" value="NTE FAMILY PROTEIN RSSA"/>
    <property type="match status" value="1"/>
</dbReference>
<evidence type="ECO:0000313" key="8">
    <source>
        <dbReference type="Proteomes" id="UP000282028"/>
    </source>
</evidence>
<dbReference type="EMBL" id="RHHR01000007">
    <property type="protein sequence ID" value="RNB76397.1"/>
    <property type="molecule type" value="Genomic_DNA"/>
</dbReference>
<feature type="active site" description="Nucleophile" evidence="5">
    <location>
        <position position="44"/>
    </location>
</feature>
<comment type="similarity">
    <text evidence="1">Belongs to the NTE family.</text>
</comment>